<evidence type="ECO:0000313" key="1">
    <source>
        <dbReference type="EMBL" id="KAH9318600.1"/>
    </source>
</evidence>
<dbReference type="EMBL" id="JAHRHJ020000004">
    <property type="protein sequence ID" value="KAH9318600.1"/>
    <property type="molecule type" value="Genomic_DNA"/>
</dbReference>
<comment type="caution">
    <text evidence="1">The sequence shown here is derived from an EMBL/GenBank/DDBJ whole genome shotgun (WGS) entry which is preliminary data.</text>
</comment>
<reference evidence="1 2" key="1">
    <citation type="journal article" date="2021" name="Nat. Plants">
        <title>The Taxus genome provides insights into paclitaxel biosynthesis.</title>
        <authorList>
            <person name="Xiong X."/>
            <person name="Gou J."/>
            <person name="Liao Q."/>
            <person name="Li Y."/>
            <person name="Zhou Q."/>
            <person name="Bi G."/>
            <person name="Li C."/>
            <person name="Du R."/>
            <person name="Wang X."/>
            <person name="Sun T."/>
            <person name="Guo L."/>
            <person name="Liang H."/>
            <person name="Lu P."/>
            <person name="Wu Y."/>
            <person name="Zhang Z."/>
            <person name="Ro D.K."/>
            <person name="Shang Y."/>
            <person name="Huang S."/>
            <person name="Yan J."/>
        </authorList>
    </citation>
    <scope>NUCLEOTIDE SEQUENCE [LARGE SCALE GENOMIC DNA]</scope>
    <source>
        <strain evidence="1">Ta-2019</strain>
    </source>
</reference>
<dbReference type="AlphaFoldDB" id="A0AA38GBT7"/>
<sequence>VEDLPVEHFDAIYLLDFVGPDGFIDKLCSKAKSVIILDHHKTAMERLQANKYDYENTITVIDMNRSGATISYDFFTQKLLSENMCSGMFTTQENLQRNSSLLPEREMQRVGLLFKYVEDADIWRWNLPDSKAFASGLKDMKIEFSFTKNGKLFEQLLALDPRSVIERGQTSLSHTQRLIDEAIEQSYEISLGNGKFGNCL</sequence>
<feature type="non-terminal residue" evidence="1">
    <location>
        <position position="1"/>
    </location>
</feature>
<name>A0AA38GBT7_TAXCH</name>
<gene>
    <name evidence="1" type="ORF">KI387_020369</name>
</gene>
<dbReference type="PANTHER" id="PTHR46922">
    <property type="entry name" value="DHHA1 DOMAIN PROTEIN"/>
    <property type="match status" value="1"/>
</dbReference>
<organism evidence="1 2">
    <name type="scientific">Taxus chinensis</name>
    <name type="common">Chinese yew</name>
    <name type="synonym">Taxus wallichiana var. chinensis</name>
    <dbReference type="NCBI Taxonomy" id="29808"/>
    <lineage>
        <taxon>Eukaryota</taxon>
        <taxon>Viridiplantae</taxon>
        <taxon>Streptophyta</taxon>
        <taxon>Embryophyta</taxon>
        <taxon>Tracheophyta</taxon>
        <taxon>Spermatophyta</taxon>
        <taxon>Pinopsida</taxon>
        <taxon>Pinidae</taxon>
        <taxon>Conifers II</taxon>
        <taxon>Cupressales</taxon>
        <taxon>Taxaceae</taxon>
        <taxon>Taxus</taxon>
    </lineage>
</organism>
<proteinExistence type="predicted"/>
<feature type="non-terminal residue" evidence="1">
    <location>
        <position position="200"/>
    </location>
</feature>
<keyword evidence="2" id="KW-1185">Reference proteome</keyword>
<protein>
    <submittedName>
        <fullName evidence="1">Uncharacterized protein</fullName>
    </submittedName>
</protein>
<dbReference type="OMA" id="LAHEYDH"/>
<dbReference type="Proteomes" id="UP000824469">
    <property type="component" value="Unassembled WGS sequence"/>
</dbReference>
<evidence type="ECO:0000313" key="2">
    <source>
        <dbReference type="Proteomes" id="UP000824469"/>
    </source>
</evidence>
<dbReference type="PANTHER" id="PTHR46922:SF4">
    <property type="entry name" value="DHHA1 DOMAIN PROTEIN"/>
    <property type="match status" value="1"/>
</dbReference>
<accession>A0AA38GBT7</accession>